<protein>
    <submittedName>
        <fullName evidence="2">Uncharacterized protein</fullName>
    </submittedName>
</protein>
<feature type="compositionally biased region" description="Basic and acidic residues" evidence="1">
    <location>
        <begin position="27"/>
        <end position="46"/>
    </location>
</feature>
<gene>
    <name evidence="2" type="ORF">AVDCRST_MAG92-5117</name>
</gene>
<evidence type="ECO:0000256" key="1">
    <source>
        <dbReference type="SAM" id="MobiDB-lite"/>
    </source>
</evidence>
<dbReference type="AlphaFoldDB" id="A0A6J4KDT1"/>
<accession>A0A6J4KDT1</accession>
<feature type="region of interest" description="Disordered" evidence="1">
    <location>
        <begin position="23"/>
        <end position="46"/>
    </location>
</feature>
<reference evidence="2" key="1">
    <citation type="submission" date="2020-02" db="EMBL/GenBank/DDBJ databases">
        <authorList>
            <person name="Meier V. D."/>
        </authorList>
    </citation>
    <scope>NUCLEOTIDE SEQUENCE</scope>
    <source>
        <strain evidence="2">AVDCRST_MAG92</strain>
    </source>
</reference>
<organism evidence="2">
    <name type="scientific">uncultured Coleofasciculus sp</name>
    <dbReference type="NCBI Taxonomy" id="1267456"/>
    <lineage>
        <taxon>Bacteria</taxon>
        <taxon>Bacillati</taxon>
        <taxon>Cyanobacteriota</taxon>
        <taxon>Cyanophyceae</taxon>
        <taxon>Coleofasciculales</taxon>
        <taxon>Coleofasciculaceae</taxon>
        <taxon>Coleofasciculus</taxon>
        <taxon>environmental samples</taxon>
    </lineage>
</organism>
<dbReference type="EMBL" id="CADCTM010000891">
    <property type="protein sequence ID" value="CAA9301489.1"/>
    <property type="molecule type" value="Genomic_DNA"/>
</dbReference>
<sequence>MEFYSTNAGMQVVQLIYDYSQRNRTPKMKEQAKKIDQLRKENPFKS</sequence>
<proteinExistence type="predicted"/>
<name>A0A6J4KDT1_9CYAN</name>
<evidence type="ECO:0000313" key="2">
    <source>
        <dbReference type="EMBL" id="CAA9301489.1"/>
    </source>
</evidence>